<dbReference type="PANTHER" id="PTHR47229:SF1">
    <property type="entry name" value="TRANSMEMBRANE PROTEIN 141"/>
    <property type="match status" value="1"/>
</dbReference>
<keyword evidence="3" id="KW-1185">Reference proteome</keyword>
<feature type="region of interest" description="Disordered" evidence="1">
    <location>
        <begin position="117"/>
        <end position="142"/>
    </location>
</feature>
<dbReference type="AlphaFoldDB" id="A0A5F8A7L7"/>
<proteinExistence type="predicted"/>
<reference evidence="2" key="3">
    <citation type="submission" date="2025-08" db="UniProtKB">
        <authorList>
            <consortium name="Ensembl"/>
        </authorList>
    </citation>
    <scope>IDENTIFICATION</scope>
    <source>
        <strain evidence="2">17573</strain>
    </source>
</reference>
<gene>
    <name evidence="2" type="primary">TMEM141</name>
</gene>
<dbReference type="Bgee" id="ENSMMUG00000048231">
    <property type="expression patterns" value="Expressed in cortex of kidney and 20 other cell types or tissues"/>
</dbReference>
<organism evidence="2 3">
    <name type="scientific">Macaca mulatta</name>
    <name type="common">Rhesus macaque</name>
    <dbReference type="NCBI Taxonomy" id="9544"/>
    <lineage>
        <taxon>Eukaryota</taxon>
        <taxon>Metazoa</taxon>
        <taxon>Chordata</taxon>
        <taxon>Craniata</taxon>
        <taxon>Vertebrata</taxon>
        <taxon>Euteleostomi</taxon>
        <taxon>Mammalia</taxon>
        <taxon>Eutheria</taxon>
        <taxon>Euarchontoglires</taxon>
        <taxon>Primates</taxon>
        <taxon>Haplorrhini</taxon>
        <taxon>Catarrhini</taxon>
        <taxon>Cercopithecidae</taxon>
        <taxon>Cercopithecinae</taxon>
        <taxon>Macaca</taxon>
    </lineage>
</organism>
<dbReference type="GeneTree" id="ENSGT00520000060469"/>
<evidence type="ECO:0000313" key="2">
    <source>
        <dbReference type="Ensembl" id="ENSMMUP00000073370.1"/>
    </source>
</evidence>
<dbReference type="Proteomes" id="UP000006718">
    <property type="component" value="Chromosome 15"/>
</dbReference>
<protein>
    <submittedName>
        <fullName evidence="2">Transmembrane protein 141</fullName>
    </submittedName>
</protein>
<sequence>MKGVFTFVTGRLRPGALRLGENAPSCPALAPQQGAPSHLPAGAGGLARWVRASPGYRLMGTSAFCRHRRGLWLADVHSEEVSIPFAVEPTSGRGCRLCGQLWGDESGVEEMQQPVALPGDRAAPQRHEHRSAKPGEFRPGHRGLGAVGVWKTAFMPPDPRLTLPTP</sequence>
<reference evidence="3" key="1">
    <citation type="journal article" date="2007" name="Science">
        <title>Evolutionary and biomedical insights from the rhesus macaque genome.</title>
        <authorList>
            <person name="Gibbs R.A."/>
            <person name="Rogers J."/>
            <person name="Katze M.G."/>
            <person name="Bumgarner R."/>
            <person name="Weinstock G.M."/>
            <person name="Mardis E.R."/>
            <person name="Remington K.A."/>
            <person name="Strausberg R.L."/>
            <person name="Venter J.C."/>
            <person name="Wilson R.K."/>
            <person name="Batzer M.A."/>
            <person name="Bustamante C.D."/>
            <person name="Eichler E.E."/>
            <person name="Hahn M.W."/>
            <person name="Hardison R.C."/>
            <person name="Makova K.D."/>
            <person name="Miller W."/>
            <person name="Milosavljevic A."/>
            <person name="Palermo R.E."/>
            <person name="Siepel A."/>
            <person name="Sikela J.M."/>
            <person name="Attaway T."/>
            <person name="Bell S."/>
            <person name="Bernard K.E."/>
            <person name="Buhay C.J."/>
            <person name="Chandrabose M.N."/>
            <person name="Dao M."/>
            <person name="Davis C."/>
            <person name="Delehaunty K.D."/>
            <person name="Ding Y."/>
            <person name="Dinh H.H."/>
            <person name="Dugan-Rocha S."/>
            <person name="Fulton L.A."/>
            <person name="Gabisi R.A."/>
            <person name="Garner T.T."/>
            <person name="Godfrey J."/>
            <person name="Hawes A.C."/>
            <person name="Hernandez J."/>
            <person name="Hines S."/>
            <person name="Holder M."/>
            <person name="Hume J."/>
            <person name="Jhangiani S.N."/>
            <person name="Joshi V."/>
            <person name="Khan Z.M."/>
            <person name="Kirkness E.F."/>
            <person name="Cree A."/>
            <person name="Fowler R.G."/>
            <person name="Lee S."/>
            <person name="Lewis L.R."/>
            <person name="Li Z."/>
            <person name="Liu Y.-S."/>
            <person name="Moore S.M."/>
            <person name="Muzny D."/>
            <person name="Nazareth L.V."/>
            <person name="Ngo D.N."/>
            <person name="Okwuonu G.O."/>
            <person name="Pai G."/>
            <person name="Parker D."/>
            <person name="Paul H.A."/>
            <person name="Pfannkoch C."/>
            <person name="Pohl C.S."/>
            <person name="Rogers Y.-H.C."/>
            <person name="Ruiz S.J."/>
            <person name="Sabo A."/>
            <person name="Santibanez J."/>
            <person name="Schneider B.W."/>
            <person name="Smith S.M."/>
            <person name="Sodergren E."/>
            <person name="Svatek A.F."/>
            <person name="Utterback T.R."/>
            <person name="Vattathil S."/>
            <person name="Warren W."/>
            <person name="White C.S."/>
            <person name="Chinwalla A.T."/>
            <person name="Feng Y."/>
            <person name="Halpern A.L."/>
            <person name="Hillier L.W."/>
            <person name="Huang X."/>
            <person name="Minx P."/>
            <person name="Nelson J.O."/>
            <person name="Pepin K.H."/>
            <person name="Qin X."/>
            <person name="Sutton G.G."/>
            <person name="Venter E."/>
            <person name="Walenz B.P."/>
            <person name="Wallis J.W."/>
            <person name="Worley K.C."/>
            <person name="Yang S.-P."/>
            <person name="Jones S.M."/>
            <person name="Marra M.A."/>
            <person name="Rocchi M."/>
            <person name="Schein J.E."/>
            <person name="Baertsch R."/>
            <person name="Clarke L."/>
            <person name="Csuros M."/>
            <person name="Glasscock J."/>
            <person name="Harris R.A."/>
            <person name="Havlak P."/>
            <person name="Jackson A.R."/>
            <person name="Jiang H."/>
            <person name="Liu Y."/>
            <person name="Messina D.N."/>
            <person name="Shen Y."/>
            <person name="Song H.X.-Z."/>
            <person name="Wylie T."/>
            <person name="Zhang L."/>
            <person name="Birney E."/>
            <person name="Han K."/>
            <person name="Konkel M.K."/>
            <person name="Lee J."/>
            <person name="Smit A.F.A."/>
            <person name="Ullmer B."/>
            <person name="Wang H."/>
            <person name="Xing J."/>
            <person name="Burhans R."/>
            <person name="Cheng Z."/>
            <person name="Karro J.E."/>
            <person name="Ma J."/>
            <person name="Raney B."/>
            <person name="She X."/>
            <person name="Cox M.J."/>
            <person name="Demuth J.P."/>
            <person name="Dumas L.J."/>
            <person name="Han S.-G."/>
            <person name="Hopkins J."/>
            <person name="Karimpour-Fard A."/>
            <person name="Kim Y.H."/>
            <person name="Pollack J.R."/>
            <person name="Vinar T."/>
            <person name="Addo-Quaye C."/>
            <person name="Degenhardt J."/>
            <person name="Denby A."/>
            <person name="Hubisz M.J."/>
            <person name="Indap A."/>
            <person name="Kosiol C."/>
            <person name="Lahn B.T."/>
            <person name="Lawson H.A."/>
            <person name="Marklein A."/>
            <person name="Nielsen R."/>
            <person name="Vallender E.J."/>
            <person name="Clark A.G."/>
            <person name="Ferguson B."/>
            <person name="Hernandez R.D."/>
            <person name="Hirani K."/>
            <person name="Kehrer-Sawatzki H."/>
            <person name="Kolb J."/>
            <person name="Patil S."/>
            <person name="Pu L.-L."/>
            <person name="Ren Y."/>
            <person name="Smith D.G."/>
            <person name="Wheeler D.A."/>
            <person name="Schenck I."/>
            <person name="Ball E.V."/>
            <person name="Chen R."/>
            <person name="Cooper D.N."/>
            <person name="Giardine B."/>
            <person name="Hsu F."/>
            <person name="Kent W.J."/>
            <person name="Lesk A."/>
            <person name="Nelson D.L."/>
            <person name="O'brien W.E."/>
            <person name="Pruefer K."/>
            <person name="Stenson P.D."/>
            <person name="Wallace J.C."/>
            <person name="Ke H."/>
            <person name="Liu X.-M."/>
            <person name="Wang P."/>
            <person name="Xiang A.P."/>
            <person name="Yang F."/>
            <person name="Barber G.P."/>
            <person name="Haussler D."/>
            <person name="Karolchik D."/>
            <person name="Kern A.D."/>
            <person name="Kuhn R.M."/>
            <person name="Smith K.E."/>
            <person name="Zwieg A.S."/>
        </authorList>
    </citation>
    <scope>NUCLEOTIDE SEQUENCE [LARGE SCALE GENOMIC DNA]</scope>
    <source>
        <strain evidence="3">17573</strain>
    </source>
</reference>
<name>A0A5F8A7L7_MACMU</name>
<dbReference type="Ensembl" id="ENSMMUT00000084988.1">
    <property type="protein sequence ID" value="ENSMMUP00000073370.1"/>
    <property type="gene ID" value="ENSMMUG00000048231.2"/>
</dbReference>
<accession>A0A5F8A7L7</accession>
<dbReference type="ExpressionAtlas" id="A0A5F8A7L7">
    <property type="expression patterns" value="baseline and differential"/>
</dbReference>
<evidence type="ECO:0000313" key="3">
    <source>
        <dbReference type="Proteomes" id="UP000006718"/>
    </source>
</evidence>
<reference evidence="2" key="2">
    <citation type="submission" date="2019-01" db="EMBL/GenBank/DDBJ databases">
        <authorList>
            <person name="Graves T."/>
            <person name="Eichler E.E."/>
            <person name="Wilson R.K."/>
        </authorList>
    </citation>
    <scope>NUCLEOTIDE SEQUENCE [LARGE SCALE GENOMIC DNA]</scope>
    <source>
        <strain evidence="2">17573</strain>
    </source>
</reference>
<evidence type="ECO:0000256" key="1">
    <source>
        <dbReference type="SAM" id="MobiDB-lite"/>
    </source>
</evidence>
<dbReference type="PANTHER" id="PTHR47229">
    <property type="entry name" value="TRANSMEMBRANE PROTEIN 141"/>
    <property type="match status" value="1"/>
</dbReference>
<reference evidence="2" key="4">
    <citation type="submission" date="2025-09" db="UniProtKB">
        <authorList>
            <consortium name="Ensembl"/>
        </authorList>
    </citation>
    <scope>IDENTIFICATION</scope>
    <source>
        <strain evidence="2">17573</strain>
    </source>
</reference>
<dbReference type="InParanoid" id="A0A5F8A7L7"/>
<dbReference type="InterPro" id="IPR026788">
    <property type="entry name" value="Tmem141"/>
</dbReference>
<dbReference type="VEuPathDB" id="HostDB:ENSMMUG00000048231"/>
<feature type="compositionally biased region" description="Basic and acidic residues" evidence="1">
    <location>
        <begin position="123"/>
        <end position="139"/>
    </location>
</feature>